<dbReference type="EMBL" id="JAPWTJ010002293">
    <property type="protein sequence ID" value="KAJ8966792.1"/>
    <property type="molecule type" value="Genomic_DNA"/>
</dbReference>
<evidence type="ECO:0000313" key="1">
    <source>
        <dbReference type="EMBL" id="KAJ8966792.1"/>
    </source>
</evidence>
<accession>A0ABQ9IW40</accession>
<organism evidence="1 2">
    <name type="scientific">Molorchus minor</name>
    <dbReference type="NCBI Taxonomy" id="1323400"/>
    <lineage>
        <taxon>Eukaryota</taxon>
        <taxon>Metazoa</taxon>
        <taxon>Ecdysozoa</taxon>
        <taxon>Arthropoda</taxon>
        <taxon>Hexapoda</taxon>
        <taxon>Insecta</taxon>
        <taxon>Pterygota</taxon>
        <taxon>Neoptera</taxon>
        <taxon>Endopterygota</taxon>
        <taxon>Coleoptera</taxon>
        <taxon>Polyphaga</taxon>
        <taxon>Cucujiformia</taxon>
        <taxon>Chrysomeloidea</taxon>
        <taxon>Cerambycidae</taxon>
        <taxon>Lamiinae</taxon>
        <taxon>Monochamini</taxon>
        <taxon>Molorchus</taxon>
    </lineage>
</organism>
<name>A0ABQ9IW40_9CUCU</name>
<comment type="caution">
    <text evidence="1">The sequence shown here is derived from an EMBL/GenBank/DDBJ whole genome shotgun (WGS) entry which is preliminary data.</text>
</comment>
<keyword evidence="2" id="KW-1185">Reference proteome</keyword>
<sequence length="68" mass="7840">MMLLSLKKCQLLSYVNPTCRRCGEDEESALHVLCYCEGLARYRLRYLGQPFVEPEEIQKSPVNSLLGF</sequence>
<gene>
    <name evidence="1" type="ORF">NQ317_001731</name>
</gene>
<feature type="non-terminal residue" evidence="1">
    <location>
        <position position="68"/>
    </location>
</feature>
<reference evidence="1" key="1">
    <citation type="journal article" date="2023" name="Insect Mol. Biol.">
        <title>Genome sequencing provides insights into the evolution of gene families encoding plant cell wall-degrading enzymes in longhorned beetles.</title>
        <authorList>
            <person name="Shin N.R."/>
            <person name="Okamura Y."/>
            <person name="Kirsch R."/>
            <person name="Pauchet Y."/>
        </authorList>
    </citation>
    <scope>NUCLEOTIDE SEQUENCE</scope>
    <source>
        <strain evidence="1">MMC_N1</strain>
    </source>
</reference>
<protein>
    <submittedName>
        <fullName evidence="1">Uncharacterized protein</fullName>
    </submittedName>
</protein>
<dbReference type="Proteomes" id="UP001162164">
    <property type="component" value="Unassembled WGS sequence"/>
</dbReference>
<evidence type="ECO:0000313" key="2">
    <source>
        <dbReference type="Proteomes" id="UP001162164"/>
    </source>
</evidence>
<proteinExistence type="predicted"/>